<gene>
    <name evidence="1" type="ORF">SAMN02745912_03388</name>
</gene>
<dbReference type="SUPFAM" id="SSF54285">
    <property type="entry name" value="MoaD/ThiS"/>
    <property type="match status" value="1"/>
</dbReference>
<dbReference type="InterPro" id="IPR016155">
    <property type="entry name" value="Mopterin_synth/thiamin_S_b"/>
</dbReference>
<dbReference type="InterPro" id="IPR010035">
    <property type="entry name" value="Thi_S"/>
</dbReference>
<dbReference type="STRING" id="1121301.SAMN02745912_03388"/>
<name>A0A1M6SPX2_PARC5</name>
<evidence type="ECO:0000313" key="2">
    <source>
        <dbReference type="Proteomes" id="UP000184465"/>
    </source>
</evidence>
<dbReference type="PANTHER" id="PTHR34472">
    <property type="entry name" value="SULFUR CARRIER PROTEIN THIS"/>
    <property type="match status" value="1"/>
</dbReference>
<dbReference type="NCBIfam" id="TIGR01683">
    <property type="entry name" value="thiS"/>
    <property type="match status" value="1"/>
</dbReference>
<dbReference type="InterPro" id="IPR012675">
    <property type="entry name" value="Beta-grasp_dom_sf"/>
</dbReference>
<protein>
    <submittedName>
        <fullName evidence="1">ThiS family protein</fullName>
    </submittedName>
</protein>
<accession>A0A1M6SPX2</accession>
<dbReference type="RefSeq" id="WP_073152796.1">
    <property type="nucleotide sequence ID" value="NZ_FRAG01000066.1"/>
</dbReference>
<reference evidence="1 2" key="1">
    <citation type="submission" date="2016-11" db="EMBL/GenBank/DDBJ databases">
        <authorList>
            <person name="Jaros S."/>
            <person name="Januszkiewicz K."/>
            <person name="Wedrychowicz H."/>
        </authorList>
    </citation>
    <scope>NUCLEOTIDE SEQUENCE [LARGE SCALE GENOMIC DNA]</scope>
    <source>
        <strain evidence="1 2">DSM 15212</strain>
    </source>
</reference>
<dbReference type="PANTHER" id="PTHR34472:SF1">
    <property type="entry name" value="SULFUR CARRIER PROTEIN THIS"/>
    <property type="match status" value="1"/>
</dbReference>
<proteinExistence type="predicted"/>
<dbReference type="Proteomes" id="UP000184465">
    <property type="component" value="Unassembled WGS sequence"/>
</dbReference>
<sequence>MKVNGKEIYLETITTVSELLGKLNLNEEKVVVWVNGENICIERYSKHSLDEKDEIEIISIISGG</sequence>
<dbReference type="AlphaFoldDB" id="A0A1M6SPX2"/>
<dbReference type="EMBL" id="FRAG01000066">
    <property type="protein sequence ID" value="SHK46677.1"/>
    <property type="molecule type" value="Genomic_DNA"/>
</dbReference>
<dbReference type="Gene3D" id="3.10.20.30">
    <property type="match status" value="1"/>
</dbReference>
<dbReference type="Pfam" id="PF02597">
    <property type="entry name" value="ThiS"/>
    <property type="match status" value="1"/>
</dbReference>
<evidence type="ECO:0000313" key="1">
    <source>
        <dbReference type="EMBL" id="SHK46677.1"/>
    </source>
</evidence>
<dbReference type="InterPro" id="IPR003749">
    <property type="entry name" value="ThiS/MoaD-like"/>
</dbReference>
<organism evidence="1 2">
    <name type="scientific">Paramaledivibacter caminithermalis (strain DSM 15212 / CIP 107654 / DViRD3)</name>
    <name type="common">Clostridium caminithermale</name>
    <dbReference type="NCBI Taxonomy" id="1121301"/>
    <lineage>
        <taxon>Bacteria</taxon>
        <taxon>Bacillati</taxon>
        <taxon>Bacillota</taxon>
        <taxon>Clostridia</taxon>
        <taxon>Peptostreptococcales</taxon>
        <taxon>Caminicellaceae</taxon>
        <taxon>Paramaledivibacter</taxon>
    </lineage>
</organism>
<keyword evidence="2" id="KW-1185">Reference proteome</keyword>